<organism evidence="14 15">
    <name type="scientific">Tilletiaria anomala (strain ATCC 24038 / CBS 436.72 / UBC 951)</name>
    <dbReference type="NCBI Taxonomy" id="1037660"/>
    <lineage>
        <taxon>Eukaryota</taxon>
        <taxon>Fungi</taxon>
        <taxon>Dikarya</taxon>
        <taxon>Basidiomycota</taxon>
        <taxon>Ustilaginomycotina</taxon>
        <taxon>Exobasidiomycetes</taxon>
        <taxon>Georgefischeriales</taxon>
        <taxon>Tilletiariaceae</taxon>
        <taxon>Tilletiaria</taxon>
    </lineage>
</organism>
<sequence length="146" mass="16081">MDKLSSSFAATSTSSPSSWIPPSLLGKWLLFVSSLAILNCVQNYIDYQFSRKVYTSGGASVTPLSARTFGTWNLLSAVVRFYAAYNLHSKPIYEACMWTYVIALGHFGSEVLAFKTAKFTAGIISPLIVASTSLATMALQYRHYIR</sequence>
<evidence type="ECO:0000256" key="2">
    <source>
        <dbReference type="ARBA" id="ARBA00005377"/>
    </source>
</evidence>
<dbReference type="GO" id="GO:0005789">
    <property type="term" value="C:endoplasmic reticulum membrane"/>
    <property type="evidence" value="ECO:0007669"/>
    <property type="project" value="UniProtKB-SubCell"/>
</dbReference>
<dbReference type="AlphaFoldDB" id="A0A066WKX6"/>
<evidence type="ECO:0000313" key="14">
    <source>
        <dbReference type="EMBL" id="KDN53228.1"/>
    </source>
</evidence>
<evidence type="ECO:0000256" key="13">
    <source>
        <dbReference type="SAM" id="Phobius"/>
    </source>
</evidence>
<comment type="similarity">
    <text evidence="2">Belongs to the ERG28 family.</text>
</comment>
<protein>
    <submittedName>
        <fullName evidence="14">Erg28-domain-containing protein</fullName>
    </submittedName>
</protein>
<dbReference type="OMA" id="NIAIWTY"/>
<dbReference type="Proteomes" id="UP000027361">
    <property type="component" value="Unassembled WGS sequence"/>
</dbReference>
<reference evidence="14 15" key="1">
    <citation type="submission" date="2014-05" db="EMBL/GenBank/DDBJ databases">
        <title>Draft genome sequence of a rare smut relative, Tilletiaria anomala UBC 951.</title>
        <authorList>
            <consortium name="DOE Joint Genome Institute"/>
            <person name="Toome M."/>
            <person name="Kuo A."/>
            <person name="Henrissat B."/>
            <person name="Lipzen A."/>
            <person name="Tritt A."/>
            <person name="Yoshinaga Y."/>
            <person name="Zane M."/>
            <person name="Barry K."/>
            <person name="Grigoriev I.V."/>
            <person name="Spatafora J.W."/>
            <person name="Aimea M.C."/>
        </authorList>
    </citation>
    <scope>NUCLEOTIDE SEQUENCE [LARGE SCALE GENOMIC DNA]</scope>
    <source>
        <strain evidence="14 15">UBC 951</strain>
    </source>
</reference>
<keyword evidence="15" id="KW-1185">Reference proteome</keyword>
<dbReference type="EMBL" id="JMSN01000003">
    <property type="protein sequence ID" value="KDN53228.1"/>
    <property type="molecule type" value="Genomic_DNA"/>
</dbReference>
<dbReference type="Pfam" id="PF03694">
    <property type="entry name" value="Erg28"/>
    <property type="match status" value="1"/>
</dbReference>
<dbReference type="GeneID" id="25263516"/>
<dbReference type="FunCoup" id="A0A066WKX6">
    <property type="interactions" value="136"/>
</dbReference>
<evidence type="ECO:0000256" key="10">
    <source>
        <dbReference type="ARBA" id="ARBA00023136"/>
    </source>
</evidence>
<keyword evidence="9" id="KW-0443">Lipid metabolism</keyword>
<dbReference type="STRING" id="1037660.A0A066WKX6"/>
<dbReference type="GO" id="GO:0030674">
    <property type="term" value="F:protein-macromolecule adaptor activity"/>
    <property type="evidence" value="ECO:0007669"/>
    <property type="project" value="TreeGrafter"/>
</dbReference>
<dbReference type="RefSeq" id="XP_013246067.1">
    <property type="nucleotide sequence ID" value="XM_013390613.1"/>
</dbReference>
<keyword evidence="5" id="KW-0256">Endoplasmic reticulum</keyword>
<evidence type="ECO:0000256" key="3">
    <source>
        <dbReference type="ARBA" id="ARBA00022516"/>
    </source>
</evidence>
<dbReference type="InterPro" id="IPR005352">
    <property type="entry name" value="Erg28"/>
</dbReference>
<keyword evidence="12" id="KW-0753">Steroid metabolism</keyword>
<evidence type="ECO:0000256" key="8">
    <source>
        <dbReference type="ARBA" id="ARBA00023011"/>
    </source>
</evidence>
<evidence type="ECO:0000256" key="11">
    <source>
        <dbReference type="ARBA" id="ARBA00023166"/>
    </source>
</evidence>
<keyword evidence="7 13" id="KW-1133">Transmembrane helix</keyword>
<keyword evidence="4 13" id="KW-0812">Transmembrane</keyword>
<gene>
    <name evidence="14" type="ORF">K437DRAFT_253242</name>
</gene>
<keyword evidence="10 13" id="KW-0472">Membrane</keyword>
<accession>A0A066WKX6</accession>
<feature type="transmembrane region" description="Helical" evidence="13">
    <location>
        <begin position="119"/>
        <end position="139"/>
    </location>
</feature>
<dbReference type="PANTHER" id="PTHR15451">
    <property type="entry name" value="ERGOSTEROL BIOSYNTHETIC PROTEIN 28-RELATED"/>
    <property type="match status" value="1"/>
</dbReference>
<evidence type="ECO:0000256" key="7">
    <source>
        <dbReference type="ARBA" id="ARBA00022989"/>
    </source>
</evidence>
<keyword evidence="11" id="KW-1207">Sterol metabolism</keyword>
<comment type="subcellular location">
    <subcellularLocation>
        <location evidence="1">Endoplasmic reticulum membrane</location>
        <topology evidence="1">Multi-pass membrane protein</topology>
    </subcellularLocation>
</comment>
<evidence type="ECO:0000256" key="5">
    <source>
        <dbReference type="ARBA" id="ARBA00022824"/>
    </source>
</evidence>
<evidence type="ECO:0000256" key="9">
    <source>
        <dbReference type="ARBA" id="ARBA00023098"/>
    </source>
</evidence>
<evidence type="ECO:0000256" key="12">
    <source>
        <dbReference type="ARBA" id="ARBA00023221"/>
    </source>
</evidence>
<keyword evidence="8" id="KW-0756">Sterol biosynthesis</keyword>
<dbReference type="HOGENOM" id="CLU_114589_0_0_1"/>
<dbReference type="GO" id="GO:0016126">
    <property type="term" value="P:sterol biosynthetic process"/>
    <property type="evidence" value="ECO:0007669"/>
    <property type="project" value="UniProtKB-KW"/>
</dbReference>
<comment type="caution">
    <text evidence="14">The sequence shown here is derived from an EMBL/GenBank/DDBJ whole genome shotgun (WGS) entry which is preliminary data.</text>
</comment>
<evidence type="ECO:0000256" key="1">
    <source>
        <dbReference type="ARBA" id="ARBA00004477"/>
    </source>
</evidence>
<evidence type="ECO:0000313" key="15">
    <source>
        <dbReference type="Proteomes" id="UP000027361"/>
    </source>
</evidence>
<dbReference type="InParanoid" id="A0A066WKX6"/>
<evidence type="ECO:0000256" key="4">
    <source>
        <dbReference type="ARBA" id="ARBA00022692"/>
    </source>
</evidence>
<proteinExistence type="inferred from homology"/>
<dbReference type="OrthoDB" id="6485510at2759"/>
<evidence type="ECO:0000256" key="6">
    <source>
        <dbReference type="ARBA" id="ARBA00022955"/>
    </source>
</evidence>
<feature type="transmembrane region" description="Helical" evidence="13">
    <location>
        <begin position="28"/>
        <end position="45"/>
    </location>
</feature>
<dbReference type="PANTHER" id="PTHR15451:SF19">
    <property type="entry name" value="ERGOSTEROL BIOSYNTHETIC PROTEIN 28 HOMOLOG"/>
    <property type="match status" value="1"/>
</dbReference>
<keyword evidence="6" id="KW-0752">Steroid biosynthesis</keyword>
<keyword evidence="3" id="KW-0444">Lipid biosynthesis</keyword>
<name>A0A066WKX6_TILAU</name>
<feature type="transmembrane region" description="Helical" evidence="13">
    <location>
        <begin position="95"/>
        <end position="113"/>
    </location>
</feature>